<keyword evidence="2" id="KW-0812">Transmembrane</keyword>
<evidence type="ECO:0000313" key="3">
    <source>
        <dbReference type="Proteomes" id="UP000887577"/>
    </source>
</evidence>
<organism evidence="3 4">
    <name type="scientific">Panagrolaimus superbus</name>
    <dbReference type="NCBI Taxonomy" id="310955"/>
    <lineage>
        <taxon>Eukaryota</taxon>
        <taxon>Metazoa</taxon>
        <taxon>Ecdysozoa</taxon>
        <taxon>Nematoda</taxon>
        <taxon>Chromadorea</taxon>
        <taxon>Rhabditida</taxon>
        <taxon>Tylenchina</taxon>
        <taxon>Panagrolaimomorpha</taxon>
        <taxon>Panagrolaimoidea</taxon>
        <taxon>Panagrolaimidae</taxon>
        <taxon>Panagrolaimus</taxon>
    </lineage>
</organism>
<feature type="compositionally biased region" description="Basic residues" evidence="1">
    <location>
        <begin position="60"/>
        <end position="89"/>
    </location>
</feature>
<sequence>METYIVAFVLVIVLYVIYEIHKNRRRHGKRGIPILGYIFDSFTLSVCEENDCETSGTSKSGKKSGEHKKHHHKHHKHHKCSKHHKHPKSKQLQLGSTALDLVEDNTQRSEMKSSKALKGVPINNL</sequence>
<dbReference type="WBParaSite" id="PSU_v2.g7880.t1">
    <property type="protein sequence ID" value="PSU_v2.g7880.t1"/>
    <property type="gene ID" value="PSU_v2.g7880"/>
</dbReference>
<keyword evidence="3" id="KW-1185">Reference proteome</keyword>
<keyword evidence="2" id="KW-1133">Transmembrane helix</keyword>
<accession>A0A914Z5C0</accession>
<dbReference type="AlphaFoldDB" id="A0A914Z5C0"/>
<reference evidence="4" key="1">
    <citation type="submission" date="2022-11" db="UniProtKB">
        <authorList>
            <consortium name="WormBaseParasite"/>
        </authorList>
    </citation>
    <scope>IDENTIFICATION</scope>
</reference>
<protein>
    <submittedName>
        <fullName evidence="4">Uncharacterized protein</fullName>
    </submittedName>
</protein>
<proteinExistence type="predicted"/>
<dbReference type="Proteomes" id="UP000887577">
    <property type="component" value="Unplaced"/>
</dbReference>
<name>A0A914Z5C0_9BILA</name>
<evidence type="ECO:0000256" key="1">
    <source>
        <dbReference type="SAM" id="MobiDB-lite"/>
    </source>
</evidence>
<feature type="transmembrane region" description="Helical" evidence="2">
    <location>
        <begin position="6"/>
        <end position="21"/>
    </location>
</feature>
<keyword evidence="2" id="KW-0472">Membrane</keyword>
<evidence type="ECO:0000256" key="2">
    <source>
        <dbReference type="SAM" id="Phobius"/>
    </source>
</evidence>
<evidence type="ECO:0000313" key="4">
    <source>
        <dbReference type="WBParaSite" id="PSU_v2.g7880.t1"/>
    </source>
</evidence>
<feature type="region of interest" description="Disordered" evidence="1">
    <location>
        <begin position="51"/>
        <end position="125"/>
    </location>
</feature>